<dbReference type="Gene3D" id="3.40.50.300">
    <property type="entry name" value="P-loop containing nucleotide triphosphate hydrolases"/>
    <property type="match status" value="1"/>
</dbReference>
<comment type="similarity">
    <text evidence="1">Belongs to the ABC transporter superfamily.</text>
</comment>
<sequence length="217" mass="24139">MPMIIEINHVTKTVKGNDLLKDIDLRITKPGVYGVIGRNGSGKSVLFKTIAGLLRPTTGEVKVFGEKVGNGRFPKHFGALFDLPGFVPRYTAFNNLKLLASIRGIISTEDIRQVISKVGLDPDDRRPVKKYSYGMRQRLGIAQAIMENPSLLILDEPMNGLDETGVEEIRGMILEFKKQGMTVLIASHNSEDIKLLCDQVYRMDQGKLTLHQTETVS</sequence>
<dbReference type="PROSITE" id="PS50893">
    <property type="entry name" value="ABC_TRANSPORTER_2"/>
    <property type="match status" value="1"/>
</dbReference>
<dbReference type="PANTHER" id="PTHR43335:SF4">
    <property type="entry name" value="ABC TRANSPORTER, ATP-BINDING PROTEIN"/>
    <property type="match status" value="1"/>
</dbReference>
<evidence type="ECO:0000259" key="5">
    <source>
        <dbReference type="PROSITE" id="PS50893"/>
    </source>
</evidence>
<keyword evidence="4 6" id="KW-0067">ATP-binding</keyword>
<dbReference type="Proteomes" id="UP000198823">
    <property type="component" value="Unassembled WGS sequence"/>
</dbReference>
<organism evidence="6 7">
    <name type="scientific">Bhargavaea beijingensis</name>
    <dbReference type="NCBI Taxonomy" id="426756"/>
    <lineage>
        <taxon>Bacteria</taxon>
        <taxon>Bacillati</taxon>
        <taxon>Bacillota</taxon>
        <taxon>Bacilli</taxon>
        <taxon>Bacillales</taxon>
        <taxon>Caryophanaceae</taxon>
        <taxon>Bhargavaea</taxon>
    </lineage>
</organism>
<feature type="domain" description="ABC transporter" evidence="5">
    <location>
        <begin position="5"/>
        <end position="216"/>
    </location>
</feature>
<accession>A0A1G7G8R6</accession>
<dbReference type="InterPro" id="IPR017871">
    <property type="entry name" value="ABC_transporter-like_CS"/>
</dbReference>
<reference evidence="6 7" key="1">
    <citation type="submission" date="2016-10" db="EMBL/GenBank/DDBJ databases">
        <authorList>
            <person name="de Groot N.N."/>
        </authorList>
    </citation>
    <scope>NUCLEOTIDE SEQUENCE [LARGE SCALE GENOMIC DNA]</scope>
    <source>
        <strain evidence="6 7">CGMCC 1.6762</strain>
    </source>
</reference>
<evidence type="ECO:0000256" key="3">
    <source>
        <dbReference type="ARBA" id="ARBA00022741"/>
    </source>
</evidence>
<dbReference type="AlphaFoldDB" id="A0A1G7G8R6"/>
<dbReference type="PANTHER" id="PTHR43335">
    <property type="entry name" value="ABC TRANSPORTER, ATP-BINDING PROTEIN"/>
    <property type="match status" value="1"/>
</dbReference>
<evidence type="ECO:0000256" key="1">
    <source>
        <dbReference type="ARBA" id="ARBA00005417"/>
    </source>
</evidence>
<dbReference type="Pfam" id="PF00005">
    <property type="entry name" value="ABC_tran"/>
    <property type="match status" value="1"/>
</dbReference>
<evidence type="ECO:0000256" key="4">
    <source>
        <dbReference type="ARBA" id="ARBA00022840"/>
    </source>
</evidence>
<evidence type="ECO:0000313" key="6">
    <source>
        <dbReference type="EMBL" id="SDE84487.1"/>
    </source>
</evidence>
<protein>
    <submittedName>
        <fullName evidence="6">ABC-2 type transport system ATP-binding protein</fullName>
    </submittedName>
</protein>
<keyword evidence="2" id="KW-0813">Transport</keyword>
<dbReference type="SMART" id="SM00382">
    <property type="entry name" value="AAA"/>
    <property type="match status" value="1"/>
</dbReference>
<evidence type="ECO:0000256" key="2">
    <source>
        <dbReference type="ARBA" id="ARBA00022448"/>
    </source>
</evidence>
<dbReference type="GO" id="GO:0005524">
    <property type="term" value="F:ATP binding"/>
    <property type="evidence" value="ECO:0007669"/>
    <property type="project" value="UniProtKB-KW"/>
</dbReference>
<proteinExistence type="inferred from homology"/>
<gene>
    <name evidence="6" type="ORF">SAMN04488126_12446</name>
</gene>
<evidence type="ECO:0000313" key="7">
    <source>
        <dbReference type="Proteomes" id="UP000198823"/>
    </source>
</evidence>
<dbReference type="GO" id="GO:0016887">
    <property type="term" value="F:ATP hydrolysis activity"/>
    <property type="evidence" value="ECO:0007669"/>
    <property type="project" value="InterPro"/>
</dbReference>
<name>A0A1G7G8R6_9BACL</name>
<keyword evidence="3" id="KW-0547">Nucleotide-binding</keyword>
<dbReference type="InterPro" id="IPR027417">
    <property type="entry name" value="P-loop_NTPase"/>
</dbReference>
<dbReference type="EMBL" id="FNAR01000024">
    <property type="protein sequence ID" value="SDE84487.1"/>
    <property type="molecule type" value="Genomic_DNA"/>
</dbReference>
<dbReference type="STRING" id="426756.SAMN04488126_12446"/>
<dbReference type="InterPro" id="IPR003593">
    <property type="entry name" value="AAA+_ATPase"/>
</dbReference>
<dbReference type="PROSITE" id="PS00211">
    <property type="entry name" value="ABC_TRANSPORTER_1"/>
    <property type="match status" value="1"/>
</dbReference>
<dbReference type="InterPro" id="IPR003439">
    <property type="entry name" value="ABC_transporter-like_ATP-bd"/>
</dbReference>
<dbReference type="SUPFAM" id="SSF52540">
    <property type="entry name" value="P-loop containing nucleoside triphosphate hydrolases"/>
    <property type="match status" value="1"/>
</dbReference>